<evidence type="ECO:0000313" key="2">
    <source>
        <dbReference type="Proteomes" id="UP000053989"/>
    </source>
</evidence>
<reference evidence="1 2" key="1">
    <citation type="submission" date="2014-04" db="EMBL/GenBank/DDBJ databases">
        <authorList>
            <consortium name="DOE Joint Genome Institute"/>
            <person name="Kuo A."/>
            <person name="Kohler A."/>
            <person name="Nagy L.G."/>
            <person name="Floudas D."/>
            <person name="Copeland A."/>
            <person name="Barry K.W."/>
            <person name="Cichocki N."/>
            <person name="Veneault-Fourrey C."/>
            <person name="LaButti K."/>
            <person name="Lindquist E.A."/>
            <person name="Lipzen A."/>
            <person name="Lundell T."/>
            <person name="Morin E."/>
            <person name="Murat C."/>
            <person name="Sun H."/>
            <person name="Tunlid A."/>
            <person name="Henrissat B."/>
            <person name="Grigoriev I.V."/>
            <person name="Hibbett D.S."/>
            <person name="Martin F."/>
            <person name="Nordberg H.P."/>
            <person name="Cantor M.N."/>
            <person name="Hua S.X."/>
        </authorList>
    </citation>
    <scope>NUCLEOTIDE SEQUENCE [LARGE SCALE GENOMIC DNA]</scope>
    <source>
        <strain evidence="1 2">Foug A</strain>
    </source>
</reference>
<protein>
    <recommendedName>
        <fullName evidence="3">Virilizer N-terminal domain-containing protein</fullName>
    </recommendedName>
</protein>
<accession>A0A0C3A2B9</accession>
<dbReference type="Proteomes" id="UP000053989">
    <property type="component" value="Unassembled WGS sequence"/>
</dbReference>
<gene>
    <name evidence="1" type="ORF">SCLCIDRAFT_16691</name>
</gene>
<evidence type="ECO:0008006" key="3">
    <source>
        <dbReference type="Google" id="ProtNLM"/>
    </source>
</evidence>
<dbReference type="AlphaFoldDB" id="A0A0C3A2B9"/>
<dbReference type="STRING" id="1036808.A0A0C3A2B9"/>
<reference evidence="2" key="2">
    <citation type="submission" date="2015-01" db="EMBL/GenBank/DDBJ databases">
        <title>Evolutionary Origins and Diversification of the Mycorrhizal Mutualists.</title>
        <authorList>
            <consortium name="DOE Joint Genome Institute"/>
            <consortium name="Mycorrhizal Genomics Consortium"/>
            <person name="Kohler A."/>
            <person name="Kuo A."/>
            <person name="Nagy L.G."/>
            <person name="Floudas D."/>
            <person name="Copeland A."/>
            <person name="Barry K.W."/>
            <person name="Cichocki N."/>
            <person name="Veneault-Fourrey C."/>
            <person name="LaButti K."/>
            <person name="Lindquist E.A."/>
            <person name="Lipzen A."/>
            <person name="Lundell T."/>
            <person name="Morin E."/>
            <person name="Murat C."/>
            <person name="Riley R."/>
            <person name="Ohm R."/>
            <person name="Sun H."/>
            <person name="Tunlid A."/>
            <person name="Henrissat B."/>
            <person name="Grigoriev I.V."/>
            <person name="Hibbett D.S."/>
            <person name="Martin F."/>
        </authorList>
    </citation>
    <scope>NUCLEOTIDE SEQUENCE [LARGE SCALE GENOMIC DNA]</scope>
    <source>
        <strain evidence="2">Foug A</strain>
    </source>
</reference>
<evidence type="ECO:0000313" key="1">
    <source>
        <dbReference type="EMBL" id="KIM58817.1"/>
    </source>
</evidence>
<dbReference type="OrthoDB" id="2011702at2759"/>
<name>A0A0C3A2B9_9AGAM</name>
<organism evidence="1 2">
    <name type="scientific">Scleroderma citrinum Foug A</name>
    <dbReference type="NCBI Taxonomy" id="1036808"/>
    <lineage>
        <taxon>Eukaryota</taxon>
        <taxon>Fungi</taxon>
        <taxon>Dikarya</taxon>
        <taxon>Basidiomycota</taxon>
        <taxon>Agaricomycotina</taxon>
        <taxon>Agaricomycetes</taxon>
        <taxon>Agaricomycetidae</taxon>
        <taxon>Boletales</taxon>
        <taxon>Sclerodermatineae</taxon>
        <taxon>Sclerodermataceae</taxon>
        <taxon>Scleroderma</taxon>
    </lineage>
</organism>
<dbReference type="InParanoid" id="A0A0C3A2B9"/>
<keyword evidence="2" id="KW-1185">Reference proteome</keyword>
<proteinExistence type="predicted"/>
<sequence>MLLQWCNLTPYGSSKLAAIRFASPCRVQSVRIFPTGAVPFATAPLVVARTEPEAFFMDVYFNAHPLPSASQAEGKPKLKTPNALIPTVIPYAGGQVEFAVNMGADFATRLMIVRGDFETVSMAIYGEPISDTPPSTSYEPQPLPVLNSVSISPALDLAKSTDPTNLARQLLSLISHAPSLNLVIRLMFCLKPPNDDWDLPEFPHLYSDLNEEDIDIDLDSAFRCLSRPVADDISGDALQRFGEKIAEAISPTDNTRSYFIAGILCRSASQHPDFVHVLMQNIDLDRVFDASTLDEDTILALLDASTNPDIARLLDTDWFRAILESAQELPAAEPEIRKVIRRLTDRLRDWKVFEEALSNPDGDFTSAVQFMKDIGSEEKSFGIWLSCMTTHEELLSTVLNGPPLEHDLARVLWDAALTDVSHADFLGFVKAYIGVACVLAVYAWSDSLPNDHCRERTLGVLRLWQDVPGYREIVNHLLLLRQMTFRLECMTMDNDPPAMPGIHAENIILNLVNEPQCYLSPHFVKCIRSWQPFSLTYISEEERISLERAAAVAEDGLHGAIDELVKSDPGPLNTGRVRALRVAIALIQCRVEEDEAGCLGVLQTGWKEDVYGLFFSVVDTAFEVGQELNKQFSLTMPPPTERSLVEQFLLLSDQLLRLVARLEPFAVMTSRTIRRLVDAALFVFMAADSVLHVISTLPSVYASGVRAKQACLHVLGILLGSTVIAAPKTRSAVILRTLLQKSRIVEGDPCQRIRQIFELVSFLLPTPSPDFVESNSQWMLSTLPVILDDLENFLYILDVDQRCELVGQLIALDDGALNFGEWFIQQELMRMSDLSRFVMEGQTEHVRAMAQQTVNRHIQTLMRLMSPSSSHGSLCMSALYVIPGAGQAISDVMAAFLNARVYSYSLLEFVRLLASSSVFIDPSVNLVIALTFIRGISVPELHADISEAFDHAREILSTIDSAALALDRLLWEFGHCLSAIANSEDPIDPVDLRAIVSTLHWLCEKLPGPSDLPGLSWDKWDTLCEAFENQAAPEVEGFSKTIKGKLTPLPDSSSPTRMISDTVSMSTRDLELLLQPSVPVPSTPKRKSPSQDILGLVALSPPTALLRSPAISGLTKMYTRNDFRELRQTPSARQNTSRLPSMHVDEFELTSSSPIIEPTIGHPVEAFGLAPPFNLA</sequence>
<dbReference type="HOGENOM" id="CLU_008184_0_0_1"/>
<dbReference type="EMBL" id="KN822081">
    <property type="protein sequence ID" value="KIM58817.1"/>
    <property type="molecule type" value="Genomic_DNA"/>
</dbReference>